<evidence type="ECO:0000313" key="2">
    <source>
        <dbReference type="EMBL" id="KAJ7716101.1"/>
    </source>
</evidence>
<evidence type="ECO:0000313" key="3">
    <source>
        <dbReference type="Proteomes" id="UP001215280"/>
    </source>
</evidence>
<keyword evidence="3" id="KW-1185">Reference proteome</keyword>
<name>A0AAD7HAW0_9AGAR</name>
<gene>
    <name evidence="2" type="ORF">DFH07DRAFT_785474</name>
</gene>
<protein>
    <submittedName>
        <fullName evidence="2">Uncharacterized protein</fullName>
    </submittedName>
</protein>
<feature type="region of interest" description="Disordered" evidence="1">
    <location>
        <begin position="181"/>
        <end position="213"/>
    </location>
</feature>
<dbReference type="Proteomes" id="UP001215280">
    <property type="component" value="Unassembled WGS sequence"/>
</dbReference>
<dbReference type="EMBL" id="JARJLG010000336">
    <property type="protein sequence ID" value="KAJ7716101.1"/>
    <property type="molecule type" value="Genomic_DNA"/>
</dbReference>
<proteinExistence type="predicted"/>
<comment type="caution">
    <text evidence="2">The sequence shown here is derived from an EMBL/GenBank/DDBJ whole genome shotgun (WGS) entry which is preliminary data.</text>
</comment>
<organism evidence="2 3">
    <name type="scientific">Mycena maculata</name>
    <dbReference type="NCBI Taxonomy" id="230809"/>
    <lineage>
        <taxon>Eukaryota</taxon>
        <taxon>Fungi</taxon>
        <taxon>Dikarya</taxon>
        <taxon>Basidiomycota</taxon>
        <taxon>Agaricomycotina</taxon>
        <taxon>Agaricomycetes</taxon>
        <taxon>Agaricomycetidae</taxon>
        <taxon>Agaricales</taxon>
        <taxon>Marasmiineae</taxon>
        <taxon>Mycenaceae</taxon>
        <taxon>Mycena</taxon>
    </lineage>
</organism>
<dbReference type="AlphaFoldDB" id="A0AAD7HAW0"/>
<sequence>MAAPPLLEGLDVNPDWKSLILSLEPTPNLNSLEIRCRLVFSLLVFLGLSLREFLFFLFESAIPSLKQRAGIFMSSHQAHGLAPRHLFQLWHERFPKSIPKSIPHLHSTIIKSCMEELALEESDKVINDPRLKVQLKSCTLDYIRSMLDPGLLPVIFQQDAPYAWDYLTIFTTSPNVYRKKRARKGKNARKETSVEADEWEETPERSTDESTEFAGETGGFWKEMGFARNATFALVFIFSIMAFTRKTGTNLFPMILGLFLEIGGTSSRILSTLSNAGACVSITTIERLKKVLSEDAVAHAIGLMQGPGVFIIIFDNINIFLRKSQQRLFNKNSMIHATNAAVISLPHADRAAEDLEAKMKRRGKRAAATGADILPTDDDEDRMQSSFVGLVMTLILAYCPGSSDWENQEAMLKAAEEFIKLDRPLPAEKSDARPAGVFDVNEGSKKKRGIIKMLKALPLFVLLRHRAAIGRTGLGPNLIHATSSFAFPLINPVSLRLIQLHPLACLPQCQLNALSEAQDT</sequence>
<evidence type="ECO:0000256" key="1">
    <source>
        <dbReference type="SAM" id="MobiDB-lite"/>
    </source>
</evidence>
<accession>A0AAD7HAW0</accession>
<reference evidence="2" key="1">
    <citation type="submission" date="2023-03" db="EMBL/GenBank/DDBJ databases">
        <title>Massive genome expansion in bonnet fungi (Mycena s.s.) driven by repeated elements and novel gene families across ecological guilds.</title>
        <authorList>
            <consortium name="Lawrence Berkeley National Laboratory"/>
            <person name="Harder C.B."/>
            <person name="Miyauchi S."/>
            <person name="Viragh M."/>
            <person name="Kuo A."/>
            <person name="Thoen E."/>
            <person name="Andreopoulos B."/>
            <person name="Lu D."/>
            <person name="Skrede I."/>
            <person name="Drula E."/>
            <person name="Henrissat B."/>
            <person name="Morin E."/>
            <person name="Kohler A."/>
            <person name="Barry K."/>
            <person name="LaButti K."/>
            <person name="Morin E."/>
            <person name="Salamov A."/>
            <person name="Lipzen A."/>
            <person name="Mereny Z."/>
            <person name="Hegedus B."/>
            <person name="Baldrian P."/>
            <person name="Stursova M."/>
            <person name="Weitz H."/>
            <person name="Taylor A."/>
            <person name="Grigoriev I.V."/>
            <person name="Nagy L.G."/>
            <person name="Martin F."/>
            <person name="Kauserud H."/>
        </authorList>
    </citation>
    <scope>NUCLEOTIDE SEQUENCE</scope>
    <source>
        <strain evidence="2">CBHHK188m</strain>
    </source>
</reference>